<evidence type="ECO:0000259" key="3">
    <source>
        <dbReference type="PROSITE" id="PS50157"/>
    </source>
</evidence>
<feature type="region of interest" description="Disordered" evidence="2">
    <location>
        <begin position="554"/>
        <end position="575"/>
    </location>
</feature>
<name>A0AAJ0MAI9_9PEZI</name>
<evidence type="ECO:0000256" key="1">
    <source>
        <dbReference type="PROSITE-ProRule" id="PRU00042"/>
    </source>
</evidence>
<dbReference type="InterPro" id="IPR058925">
    <property type="entry name" value="zf-C2H2_AcuF"/>
</dbReference>
<reference evidence="4" key="1">
    <citation type="journal article" date="2023" name="Mol. Phylogenet. Evol.">
        <title>Genome-scale phylogeny and comparative genomics of the fungal order Sordariales.</title>
        <authorList>
            <person name="Hensen N."/>
            <person name="Bonometti L."/>
            <person name="Westerberg I."/>
            <person name="Brannstrom I.O."/>
            <person name="Guillou S."/>
            <person name="Cros-Aarteil S."/>
            <person name="Calhoun S."/>
            <person name="Haridas S."/>
            <person name="Kuo A."/>
            <person name="Mondo S."/>
            <person name="Pangilinan J."/>
            <person name="Riley R."/>
            <person name="LaButti K."/>
            <person name="Andreopoulos B."/>
            <person name="Lipzen A."/>
            <person name="Chen C."/>
            <person name="Yan M."/>
            <person name="Daum C."/>
            <person name="Ng V."/>
            <person name="Clum A."/>
            <person name="Steindorff A."/>
            <person name="Ohm R.A."/>
            <person name="Martin F."/>
            <person name="Silar P."/>
            <person name="Natvig D.O."/>
            <person name="Lalanne C."/>
            <person name="Gautier V."/>
            <person name="Ament-Velasquez S.L."/>
            <person name="Kruys A."/>
            <person name="Hutchinson M.I."/>
            <person name="Powell A.J."/>
            <person name="Barry K."/>
            <person name="Miller A.N."/>
            <person name="Grigoriev I.V."/>
            <person name="Debuchy R."/>
            <person name="Gladieux P."/>
            <person name="Hiltunen Thoren M."/>
            <person name="Johannesson H."/>
        </authorList>
    </citation>
    <scope>NUCLEOTIDE SEQUENCE</scope>
    <source>
        <strain evidence="4">CBS 955.72</strain>
    </source>
</reference>
<dbReference type="Pfam" id="PF26082">
    <property type="entry name" value="zf-C2H2_AcuF"/>
    <property type="match status" value="1"/>
</dbReference>
<keyword evidence="1" id="KW-0862">Zinc</keyword>
<proteinExistence type="predicted"/>
<dbReference type="AlphaFoldDB" id="A0AAJ0MAI9"/>
<feature type="region of interest" description="Disordered" evidence="2">
    <location>
        <begin position="101"/>
        <end position="128"/>
    </location>
</feature>
<feature type="compositionally biased region" description="Basic and acidic residues" evidence="2">
    <location>
        <begin position="102"/>
        <end position="117"/>
    </location>
</feature>
<accession>A0AAJ0MAI9</accession>
<dbReference type="EMBL" id="JAUIQD010000006">
    <property type="protein sequence ID" value="KAK3345889.1"/>
    <property type="molecule type" value="Genomic_DNA"/>
</dbReference>
<dbReference type="GO" id="GO:0008270">
    <property type="term" value="F:zinc ion binding"/>
    <property type="evidence" value="ECO:0007669"/>
    <property type="project" value="UniProtKB-KW"/>
</dbReference>
<evidence type="ECO:0000256" key="2">
    <source>
        <dbReference type="SAM" id="MobiDB-lite"/>
    </source>
</evidence>
<evidence type="ECO:0000313" key="5">
    <source>
        <dbReference type="Proteomes" id="UP001275084"/>
    </source>
</evidence>
<dbReference type="PROSITE" id="PS00028">
    <property type="entry name" value="ZINC_FINGER_C2H2_1"/>
    <property type="match status" value="1"/>
</dbReference>
<dbReference type="PANTHER" id="PTHR35391">
    <property type="entry name" value="C2H2-TYPE DOMAIN-CONTAINING PROTEIN-RELATED"/>
    <property type="match status" value="1"/>
</dbReference>
<feature type="domain" description="C2H2-type" evidence="3">
    <location>
        <begin position="352"/>
        <end position="381"/>
    </location>
</feature>
<dbReference type="PROSITE" id="PS50157">
    <property type="entry name" value="ZINC_FINGER_C2H2_2"/>
    <property type="match status" value="1"/>
</dbReference>
<keyword evidence="1" id="KW-0863">Zinc-finger</keyword>
<evidence type="ECO:0000313" key="4">
    <source>
        <dbReference type="EMBL" id="KAK3345889.1"/>
    </source>
</evidence>
<comment type="caution">
    <text evidence="4">The sequence shown here is derived from an EMBL/GenBank/DDBJ whole genome shotgun (WGS) entry which is preliminary data.</text>
</comment>
<keyword evidence="1" id="KW-0479">Metal-binding</keyword>
<gene>
    <name evidence="4" type="ORF">B0T25DRAFT_462035</name>
</gene>
<protein>
    <recommendedName>
        <fullName evidence="3">C2H2-type domain-containing protein</fullName>
    </recommendedName>
</protein>
<keyword evidence="5" id="KW-1185">Reference proteome</keyword>
<sequence length="600" mass="67319">MGSIADHVLSALEAFRALSETLVFADGSEDDDGIGLSRSISLPRVNDELARLKVWAGNIGAHRSGRSSLDYRLRDASHLRDQVVRLLEDISESLQDANSICRGERTPWDREPTHDSDEPTSSEPPGDTELSQIFADIAEVTDCLFRLSVSIRNPAPHDRFNKLTWASMSHYIPHDTRHVQEVFPHAPSALCERLGMAISRRRQYFAYRQKHHEKLARGLEENDDDAGAESTVASSIPRPMKMAVSEDNDLGVLDEDMASEAGWTNTTYGSSMVTGDKPRVPPLPKDAHKRPFECPFCYMMVSATTTRAWTKHVLADLRPYICLAPDCRTAREDYQSRHEWMQHAKKIHWRLWNCALRCGQTFDSPIDLRAHVVASHTDVSEPSQLETLVNMSEVPKPLNTAQQCPLCHDGISTIKQYARHVGRHQKELALFALPRIGDSDVDTDAEQEQDSVKSNTSSELSELNIVQKEALFRCPRSSSGCGPELRFALHDLRNHLDLHHPEAPSANPLDLMKPTPDSEAAWGMPQELLRLEQHPPELEENMNYDQYDLGDFTTPPAFPSPRTDAGENGSMASEGTIQPSLQTFSCDLCHRVFGQIHKLE</sequence>
<organism evidence="4 5">
    <name type="scientific">Lasiosphaeria hispida</name>
    <dbReference type="NCBI Taxonomy" id="260671"/>
    <lineage>
        <taxon>Eukaryota</taxon>
        <taxon>Fungi</taxon>
        <taxon>Dikarya</taxon>
        <taxon>Ascomycota</taxon>
        <taxon>Pezizomycotina</taxon>
        <taxon>Sordariomycetes</taxon>
        <taxon>Sordariomycetidae</taxon>
        <taxon>Sordariales</taxon>
        <taxon>Lasiosphaeriaceae</taxon>
        <taxon>Lasiosphaeria</taxon>
    </lineage>
</organism>
<dbReference type="Proteomes" id="UP001275084">
    <property type="component" value="Unassembled WGS sequence"/>
</dbReference>
<dbReference type="PANTHER" id="PTHR35391:SF7">
    <property type="entry name" value="C2H2-TYPE DOMAIN-CONTAINING PROTEIN"/>
    <property type="match status" value="1"/>
</dbReference>
<dbReference type="InterPro" id="IPR013087">
    <property type="entry name" value="Znf_C2H2_type"/>
</dbReference>
<reference evidence="4" key="2">
    <citation type="submission" date="2023-06" db="EMBL/GenBank/DDBJ databases">
        <authorList>
            <consortium name="Lawrence Berkeley National Laboratory"/>
            <person name="Haridas S."/>
            <person name="Hensen N."/>
            <person name="Bonometti L."/>
            <person name="Westerberg I."/>
            <person name="Brannstrom I.O."/>
            <person name="Guillou S."/>
            <person name="Cros-Aarteil S."/>
            <person name="Calhoun S."/>
            <person name="Kuo A."/>
            <person name="Mondo S."/>
            <person name="Pangilinan J."/>
            <person name="Riley R."/>
            <person name="Labutti K."/>
            <person name="Andreopoulos B."/>
            <person name="Lipzen A."/>
            <person name="Chen C."/>
            <person name="Yanf M."/>
            <person name="Daum C."/>
            <person name="Ng V."/>
            <person name="Clum A."/>
            <person name="Steindorff A."/>
            <person name="Ohm R."/>
            <person name="Martin F."/>
            <person name="Silar P."/>
            <person name="Natvig D."/>
            <person name="Lalanne C."/>
            <person name="Gautier V."/>
            <person name="Ament-Velasquez S.L."/>
            <person name="Kruys A."/>
            <person name="Hutchinson M.I."/>
            <person name="Powell A.J."/>
            <person name="Barry K."/>
            <person name="Miller A.N."/>
            <person name="Grigoriev I.V."/>
            <person name="Debuchy R."/>
            <person name="Gladieux P."/>
            <person name="Thoren M.H."/>
            <person name="Johannesson H."/>
        </authorList>
    </citation>
    <scope>NUCLEOTIDE SEQUENCE</scope>
    <source>
        <strain evidence="4">CBS 955.72</strain>
    </source>
</reference>
<dbReference type="SMART" id="SM00355">
    <property type="entry name" value="ZnF_C2H2"/>
    <property type="match status" value="3"/>
</dbReference>